<dbReference type="EMBL" id="LAZR01010379">
    <property type="protein sequence ID" value="KKM67262.1"/>
    <property type="molecule type" value="Genomic_DNA"/>
</dbReference>
<sequence length="60" mass="7135">MTKDKILRYRCGTFLAHQKGTIKMGESKTCWNCKHRELDMSISPCSDCELHFKWEPREDD</sequence>
<reference evidence="1" key="1">
    <citation type="journal article" date="2015" name="Nature">
        <title>Complex archaea that bridge the gap between prokaryotes and eukaryotes.</title>
        <authorList>
            <person name="Spang A."/>
            <person name="Saw J.H."/>
            <person name="Jorgensen S.L."/>
            <person name="Zaremba-Niedzwiedzka K."/>
            <person name="Martijn J."/>
            <person name="Lind A.E."/>
            <person name="van Eijk R."/>
            <person name="Schleper C."/>
            <person name="Guy L."/>
            <person name="Ettema T.J."/>
        </authorList>
    </citation>
    <scope>NUCLEOTIDE SEQUENCE</scope>
</reference>
<dbReference type="AlphaFoldDB" id="A0A0F9MDP2"/>
<protein>
    <submittedName>
        <fullName evidence="1">Uncharacterized protein</fullName>
    </submittedName>
</protein>
<proteinExistence type="predicted"/>
<evidence type="ECO:0000313" key="1">
    <source>
        <dbReference type="EMBL" id="KKM67262.1"/>
    </source>
</evidence>
<accession>A0A0F9MDP2</accession>
<organism evidence="1">
    <name type="scientific">marine sediment metagenome</name>
    <dbReference type="NCBI Taxonomy" id="412755"/>
    <lineage>
        <taxon>unclassified sequences</taxon>
        <taxon>metagenomes</taxon>
        <taxon>ecological metagenomes</taxon>
    </lineage>
</organism>
<name>A0A0F9MDP2_9ZZZZ</name>
<comment type="caution">
    <text evidence="1">The sequence shown here is derived from an EMBL/GenBank/DDBJ whole genome shotgun (WGS) entry which is preliminary data.</text>
</comment>
<gene>
    <name evidence="1" type="ORF">LCGC14_1472800</name>
</gene>